<feature type="domain" description="Glycoside hydrolase family 5" evidence="8">
    <location>
        <begin position="46"/>
        <end position="306"/>
    </location>
</feature>
<accession>A0A1F5YRN4</accession>
<comment type="caution">
    <text evidence="9">The sequence shown here is derived from an EMBL/GenBank/DDBJ whole genome shotgun (WGS) entry which is preliminary data.</text>
</comment>
<name>A0A1F5YRN4_9BACT</name>
<evidence type="ECO:0000256" key="6">
    <source>
        <dbReference type="ARBA" id="ARBA00023326"/>
    </source>
</evidence>
<keyword evidence="2 7" id="KW-0378">Hydrolase</keyword>
<dbReference type="Gene3D" id="3.20.20.80">
    <property type="entry name" value="Glycosidases"/>
    <property type="match status" value="1"/>
</dbReference>
<comment type="similarity">
    <text evidence="1 7">Belongs to the glycosyl hydrolase 5 (cellulase A) family.</text>
</comment>
<protein>
    <recommendedName>
        <fullName evidence="8">Glycoside hydrolase family 5 domain-containing protein</fullName>
    </recommendedName>
</protein>
<keyword evidence="5 7" id="KW-0326">Glycosidase</keyword>
<dbReference type="PANTHER" id="PTHR31297:SF41">
    <property type="entry name" value="ENDOGLUCANASE, PUTATIVE (AFU_ORTHOLOGUE AFUA_5G01830)-RELATED"/>
    <property type="match status" value="1"/>
</dbReference>
<dbReference type="InterPro" id="IPR017853">
    <property type="entry name" value="GH"/>
</dbReference>
<dbReference type="PANTHER" id="PTHR31297">
    <property type="entry name" value="GLUCAN ENDO-1,6-BETA-GLUCOSIDASE B"/>
    <property type="match status" value="1"/>
</dbReference>
<evidence type="ECO:0000256" key="4">
    <source>
        <dbReference type="ARBA" id="ARBA00023277"/>
    </source>
</evidence>
<sequence length="342" mass="39825">MYGLEVIMRVIFLLILIALPLSVLQAASPAAWPAHRLRGANITLTITAEDLEHFVQDWKGNSVRILVNDLLSDKAPYDPSPADKQKVYDCIDLCLKYGLYTVFSPSAAFRDNDKFFGDEAYKEAYISYWRELASRYAADPGGVAYDLMNEPHDNLARTQWTAFARELTAAIRAVDTLHTIIVEPPDWGWPAGFDYLEPTGDRNTVYSFHFYGPMDYTHQRNQGMLKATEQQWRGRVYPGQLQGEYWDKEKIRAEFEKAFQFRDRYSVPIWCGEFGVARWAIGAAQWTRDLIDILEEQRVGWAYYSYREWYAMDIEMSPEARNQRTERTETELVKLYKSYFAR</sequence>
<evidence type="ECO:0000256" key="5">
    <source>
        <dbReference type="ARBA" id="ARBA00023295"/>
    </source>
</evidence>
<evidence type="ECO:0000256" key="7">
    <source>
        <dbReference type="RuleBase" id="RU361153"/>
    </source>
</evidence>
<proteinExistence type="inferred from homology"/>
<organism evidence="9 10">
    <name type="scientific">Candidatus Glassbacteria bacterium RIFCSPLOWO2_12_FULL_58_11</name>
    <dbReference type="NCBI Taxonomy" id="1817867"/>
    <lineage>
        <taxon>Bacteria</taxon>
        <taxon>Candidatus Glassiibacteriota</taxon>
    </lineage>
</organism>
<dbReference type="GO" id="GO:0009986">
    <property type="term" value="C:cell surface"/>
    <property type="evidence" value="ECO:0007669"/>
    <property type="project" value="TreeGrafter"/>
</dbReference>
<dbReference type="PROSITE" id="PS00659">
    <property type="entry name" value="GLYCOSYL_HYDROL_F5"/>
    <property type="match status" value="1"/>
</dbReference>
<dbReference type="AlphaFoldDB" id="A0A1F5YRN4"/>
<dbReference type="InterPro" id="IPR001547">
    <property type="entry name" value="Glyco_hydro_5"/>
</dbReference>
<evidence type="ECO:0000313" key="9">
    <source>
        <dbReference type="EMBL" id="OGG02840.1"/>
    </source>
</evidence>
<dbReference type="Pfam" id="PF00150">
    <property type="entry name" value="Cellulase"/>
    <property type="match status" value="1"/>
</dbReference>
<dbReference type="GO" id="GO:0008422">
    <property type="term" value="F:beta-glucosidase activity"/>
    <property type="evidence" value="ECO:0007669"/>
    <property type="project" value="TreeGrafter"/>
</dbReference>
<keyword evidence="6" id="KW-0624">Polysaccharide degradation</keyword>
<dbReference type="Proteomes" id="UP000179129">
    <property type="component" value="Unassembled WGS sequence"/>
</dbReference>
<dbReference type="InterPro" id="IPR050386">
    <property type="entry name" value="Glycosyl_hydrolase_5"/>
</dbReference>
<dbReference type="SUPFAM" id="SSF51445">
    <property type="entry name" value="(Trans)glycosidases"/>
    <property type="match status" value="1"/>
</dbReference>
<dbReference type="GO" id="GO:0030245">
    <property type="term" value="P:cellulose catabolic process"/>
    <property type="evidence" value="ECO:0007669"/>
    <property type="project" value="UniProtKB-KW"/>
</dbReference>
<evidence type="ECO:0000256" key="1">
    <source>
        <dbReference type="ARBA" id="ARBA00005641"/>
    </source>
</evidence>
<dbReference type="InterPro" id="IPR018087">
    <property type="entry name" value="Glyco_hydro_5_CS"/>
</dbReference>
<evidence type="ECO:0000259" key="8">
    <source>
        <dbReference type="Pfam" id="PF00150"/>
    </source>
</evidence>
<keyword evidence="3" id="KW-0136">Cellulose degradation</keyword>
<evidence type="ECO:0000256" key="2">
    <source>
        <dbReference type="ARBA" id="ARBA00022801"/>
    </source>
</evidence>
<evidence type="ECO:0000256" key="3">
    <source>
        <dbReference type="ARBA" id="ARBA00023001"/>
    </source>
</evidence>
<dbReference type="GO" id="GO:0005576">
    <property type="term" value="C:extracellular region"/>
    <property type="evidence" value="ECO:0007669"/>
    <property type="project" value="TreeGrafter"/>
</dbReference>
<evidence type="ECO:0000313" key="10">
    <source>
        <dbReference type="Proteomes" id="UP000179129"/>
    </source>
</evidence>
<reference evidence="9 10" key="1">
    <citation type="journal article" date="2016" name="Nat. Commun.">
        <title>Thousands of microbial genomes shed light on interconnected biogeochemical processes in an aquifer system.</title>
        <authorList>
            <person name="Anantharaman K."/>
            <person name="Brown C.T."/>
            <person name="Hug L.A."/>
            <person name="Sharon I."/>
            <person name="Castelle C.J."/>
            <person name="Probst A.J."/>
            <person name="Thomas B.C."/>
            <person name="Singh A."/>
            <person name="Wilkins M.J."/>
            <person name="Karaoz U."/>
            <person name="Brodie E.L."/>
            <person name="Williams K.H."/>
            <person name="Hubbard S.S."/>
            <person name="Banfield J.F."/>
        </authorList>
    </citation>
    <scope>NUCLEOTIDE SEQUENCE [LARGE SCALE GENOMIC DNA]</scope>
</reference>
<keyword evidence="4" id="KW-0119">Carbohydrate metabolism</keyword>
<gene>
    <name evidence="9" type="ORF">A3F83_06600</name>
</gene>
<dbReference type="STRING" id="1817867.A3F83_06600"/>
<dbReference type="EMBL" id="MFIX01000169">
    <property type="protein sequence ID" value="OGG02840.1"/>
    <property type="molecule type" value="Genomic_DNA"/>
</dbReference>